<name>A0AAE8NFW8_BURCE</name>
<feature type="transmembrane region" description="Helical" evidence="1">
    <location>
        <begin position="385"/>
        <end position="404"/>
    </location>
</feature>
<evidence type="ECO:0000313" key="3">
    <source>
        <dbReference type="EMBL" id="SPV20474.1"/>
    </source>
</evidence>
<evidence type="ECO:0000313" key="4">
    <source>
        <dbReference type="Proteomes" id="UP000248899"/>
    </source>
</evidence>
<dbReference type="Proteomes" id="UP000248899">
    <property type="component" value="Unassembled WGS sequence"/>
</dbReference>
<sequence length="463" mass="51805">MNEIVYIVAERSGYFLGKYLGWLIYPYLVILKGGAWNIQQSFEGLGLVSSNFVEKDAQGQVVSSYWSPGEAMLPILVVLWILLLVLAFLYITTGYVLARKKGALVALSILLLPGLLVLQGWWPLISFVPDSFVIGGSGVLGSGWGMLTLVGLGLVAGWCGVLVLIDLLPIGDGFGHVYDHVWYAAALLAGIFFVFDSQANRHVQSLQESSRDMQRASAYLLKQAERYESWCAQNRLGESLSCRWASSVQQTLLDYSAEDPAVFVVTGPHAAADMYQINGQRLTPEQITSLRNEIATYNEDMCPVTRIDDRVSVLPPSSSRCLRTPIQFCTSFPERLDGRDVRHDAFNPASLASECVVSTLVAFRDRQEKLLTQVNDDRRSKHYRWIYYVLFSIVIGGKIALATAKTVGLNKRTPTERRRSMHWVSRLWQISWRGLQIIWWVIAGSVAICVALLRFAMPRSGKR</sequence>
<dbReference type="EMBL" id="QLUZ01000005">
    <property type="protein sequence ID" value="RAQ11882.1"/>
    <property type="molecule type" value="Genomic_DNA"/>
</dbReference>
<evidence type="ECO:0000256" key="1">
    <source>
        <dbReference type="SAM" id="Phobius"/>
    </source>
</evidence>
<keyword evidence="1" id="KW-0812">Transmembrane</keyword>
<dbReference type="RefSeq" id="WP_111939563.1">
    <property type="nucleotide sequence ID" value="NZ_CADEUP010000003.1"/>
</dbReference>
<proteinExistence type="predicted"/>
<organism evidence="3 5">
    <name type="scientific">Burkholderia cepacia</name>
    <name type="common">Pseudomonas cepacia</name>
    <dbReference type="NCBI Taxonomy" id="292"/>
    <lineage>
        <taxon>Bacteria</taxon>
        <taxon>Pseudomonadati</taxon>
        <taxon>Pseudomonadota</taxon>
        <taxon>Betaproteobacteria</taxon>
        <taxon>Burkholderiales</taxon>
        <taxon>Burkholderiaceae</taxon>
        <taxon>Burkholderia</taxon>
        <taxon>Burkholderia cepacia complex</taxon>
    </lineage>
</organism>
<feature type="transmembrane region" description="Helical" evidence="1">
    <location>
        <begin position="71"/>
        <end position="91"/>
    </location>
</feature>
<feature type="transmembrane region" description="Helical" evidence="1">
    <location>
        <begin position="437"/>
        <end position="457"/>
    </location>
</feature>
<reference evidence="2 4" key="1">
    <citation type="submission" date="2018-06" db="EMBL/GenBank/DDBJ databases">
        <title>Towards the identification of Burkholderia cepacia strain which caused fatal septicemia.</title>
        <authorList>
            <person name="Bui L.A.T."/>
            <person name="Zakharova I.B."/>
            <person name="Shpak I.M."/>
            <person name="Teteryatnikova N."/>
            <person name="Ustinov D.V."/>
            <person name="Kuzyutina Y.A."/>
            <person name="Nguyen H.N."/>
            <person name="Antonov A.S."/>
            <person name="Avdyusheva E.F."/>
            <person name="Victorov D.V."/>
        </authorList>
    </citation>
    <scope>NUCLEOTIDE SEQUENCE [LARGE SCALE GENOMIC DNA]</scope>
    <source>
        <strain evidence="2 4">PT02</strain>
    </source>
</reference>
<feature type="transmembrane region" description="Helical" evidence="1">
    <location>
        <begin position="103"/>
        <end position="124"/>
    </location>
</feature>
<dbReference type="Proteomes" id="UP000250416">
    <property type="component" value="Unassembled WGS sequence"/>
</dbReference>
<evidence type="ECO:0000313" key="5">
    <source>
        <dbReference type="Proteomes" id="UP000250416"/>
    </source>
</evidence>
<reference evidence="3 5" key="2">
    <citation type="submission" date="2018-06" db="EMBL/GenBank/DDBJ databases">
        <authorList>
            <consortium name="Pathogen Informatics"/>
            <person name="Doyle S."/>
        </authorList>
    </citation>
    <scope>NUCLEOTIDE SEQUENCE [LARGE SCALE GENOMIC DNA]</scope>
    <source>
        <strain evidence="3 5">NCTC10661</strain>
    </source>
</reference>
<protein>
    <recommendedName>
        <fullName evidence="6">Transmembrane protein</fullName>
    </recommendedName>
</protein>
<comment type="caution">
    <text evidence="3">The sequence shown here is derived from an EMBL/GenBank/DDBJ whole genome shotgun (WGS) entry which is preliminary data.</text>
</comment>
<dbReference type="EMBL" id="UARD01000021">
    <property type="protein sequence ID" value="SPV20474.1"/>
    <property type="molecule type" value="Genomic_DNA"/>
</dbReference>
<keyword evidence="1" id="KW-0472">Membrane</keyword>
<evidence type="ECO:0000313" key="2">
    <source>
        <dbReference type="EMBL" id="RAQ11882.1"/>
    </source>
</evidence>
<evidence type="ECO:0008006" key="6">
    <source>
        <dbReference type="Google" id="ProtNLM"/>
    </source>
</evidence>
<dbReference type="AlphaFoldDB" id="A0AAE8NFW8"/>
<dbReference type="GeneID" id="56667052"/>
<gene>
    <name evidence="2" type="ORF">DPR02_11365</name>
    <name evidence="3" type="ORF">NCTC10661_03840</name>
</gene>
<feature type="transmembrane region" description="Helical" evidence="1">
    <location>
        <begin position="144"/>
        <end position="165"/>
    </location>
</feature>
<accession>A0AAE8NFW8</accession>
<keyword evidence="1" id="KW-1133">Transmembrane helix</keyword>